<evidence type="ECO:0000313" key="6">
    <source>
        <dbReference type="EMBL" id="CAD9480532.1"/>
    </source>
</evidence>
<comment type="similarity">
    <text evidence="1">Belongs to the bacterial ribosomal protein bL32 family.</text>
</comment>
<keyword evidence="3" id="KW-0687">Ribonucleoprotein</keyword>
<keyword evidence="5" id="KW-0732">Signal</keyword>
<protein>
    <recommendedName>
        <fullName evidence="7">50S ribosomal protein L32, chloroplastic</fullName>
    </recommendedName>
</protein>
<evidence type="ECO:0008006" key="7">
    <source>
        <dbReference type="Google" id="ProtNLM"/>
    </source>
</evidence>
<dbReference type="HAMAP" id="MF_00340">
    <property type="entry name" value="Ribosomal_bL32"/>
    <property type="match status" value="1"/>
</dbReference>
<evidence type="ECO:0000256" key="1">
    <source>
        <dbReference type="ARBA" id="ARBA00008560"/>
    </source>
</evidence>
<dbReference type="GO" id="GO:0015934">
    <property type="term" value="C:large ribosomal subunit"/>
    <property type="evidence" value="ECO:0007669"/>
    <property type="project" value="InterPro"/>
</dbReference>
<dbReference type="AlphaFoldDB" id="A0A7S2MFI0"/>
<dbReference type="InterPro" id="IPR002677">
    <property type="entry name" value="Ribosomal_bL32"/>
</dbReference>
<dbReference type="InterPro" id="IPR011332">
    <property type="entry name" value="Ribosomal_zn-bd"/>
</dbReference>
<evidence type="ECO:0000256" key="5">
    <source>
        <dbReference type="SAM" id="SignalP"/>
    </source>
</evidence>
<reference evidence="6" key="1">
    <citation type="submission" date="2021-01" db="EMBL/GenBank/DDBJ databases">
        <authorList>
            <person name="Corre E."/>
            <person name="Pelletier E."/>
            <person name="Niang G."/>
            <person name="Scheremetjew M."/>
            <person name="Finn R."/>
            <person name="Kale V."/>
            <person name="Holt S."/>
            <person name="Cochrane G."/>
            <person name="Meng A."/>
            <person name="Brown T."/>
            <person name="Cohen L."/>
        </authorList>
    </citation>
    <scope>NUCLEOTIDE SEQUENCE</scope>
    <source>
        <strain evidence="6">UTEX LB 985</strain>
    </source>
</reference>
<gene>
    <name evidence="6" type="ORF">CBRE1094_LOCUS24958</name>
</gene>
<feature type="signal peptide" evidence="5">
    <location>
        <begin position="1"/>
        <end position="18"/>
    </location>
</feature>
<evidence type="ECO:0000256" key="2">
    <source>
        <dbReference type="ARBA" id="ARBA00022980"/>
    </source>
</evidence>
<keyword evidence="2" id="KW-0689">Ribosomal protein</keyword>
<organism evidence="6">
    <name type="scientific">Haptolina brevifila</name>
    <dbReference type="NCBI Taxonomy" id="156173"/>
    <lineage>
        <taxon>Eukaryota</taxon>
        <taxon>Haptista</taxon>
        <taxon>Haptophyta</taxon>
        <taxon>Prymnesiophyceae</taxon>
        <taxon>Prymnesiales</taxon>
        <taxon>Prymnesiaceae</taxon>
        <taxon>Haptolina</taxon>
    </lineage>
</organism>
<name>A0A7S2MFI0_9EUKA</name>
<feature type="region of interest" description="Disordered" evidence="4">
    <location>
        <begin position="57"/>
        <end position="85"/>
    </location>
</feature>
<feature type="region of interest" description="Disordered" evidence="4">
    <location>
        <begin position="100"/>
        <end position="132"/>
    </location>
</feature>
<dbReference type="Pfam" id="PF01783">
    <property type="entry name" value="Ribosomal_L32p"/>
    <property type="match status" value="1"/>
</dbReference>
<proteinExistence type="inferred from homology"/>
<dbReference type="EMBL" id="HBGU01045853">
    <property type="protein sequence ID" value="CAD9480532.1"/>
    <property type="molecule type" value="Transcribed_RNA"/>
</dbReference>
<evidence type="ECO:0000256" key="4">
    <source>
        <dbReference type="SAM" id="MobiDB-lite"/>
    </source>
</evidence>
<feature type="compositionally biased region" description="Acidic residues" evidence="4">
    <location>
        <begin position="120"/>
        <end position="132"/>
    </location>
</feature>
<feature type="compositionally biased region" description="Basic residues" evidence="4">
    <location>
        <begin position="71"/>
        <end position="84"/>
    </location>
</feature>
<dbReference type="GO" id="GO:0003735">
    <property type="term" value="F:structural constituent of ribosome"/>
    <property type="evidence" value="ECO:0007669"/>
    <property type="project" value="InterPro"/>
</dbReference>
<accession>A0A7S2MFI0</accession>
<evidence type="ECO:0000256" key="3">
    <source>
        <dbReference type="ARBA" id="ARBA00023274"/>
    </source>
</evidence>
<dbReference type="SUPFAM" id="SSF57829">
    <property type="entry name" value="Zn-binding ribosomal proteins"/>
    <property type="match status" value="1"/>
</dbReference>
<feature type="chain" id="PRO_5030522316" description="50S ribosomal protein L32, chloroplastic" evidence="5">
    <location>
        <begin position="19"/>
        <end position="132"/>
    </location>
</feature>
<dbReference type="GO" id="GO:0006412">
    <property type="term" value="P:translation"/>
    <property type="evidence" value="ECO:0007669"/>
    <property type="project" value="InterPro"/>
</dbReference>
<sequence>MARLVFVLVALACSLASAMRVSLPVHPLDSSSSSIRVQSSSSSSVSYNGALIVAGARGTRTQQSDISMAVPKKRQSKMKTRQRKANWFAKARRQATLALSRGKSVNYNPLEDPKYAFDAPADDEDDEDEDEE</sequence>